<evidence type="ECO:0000313" key="3">
    <source>
        <dbReference type="Proteomes" id="UP000608071"/>
    </source>
</evidence>
<dbReference type="InterPro" id="IPR016181">
    <property type="entry name" value="Acyl_CoA_acyltransferase"/>
</dbReference>
<evidence type="ECO:0000259" key="1">
    <source>
        <dbReference type="PROSITE" id="PS51186"/>
    </source>
</evidence>
<keyword evidence="3" id="KW-1185">Reference proteome</keyword>
<evidence type="ECO:0000313" key="2">
    <source>
        <dbReference type="EMBL" id="MBD7967132.1"/>
    </source>
</evidence>
<name>A0ABR8SUF8_9BACL</name>
<dbReference type="EMBL" id="JACSQL010000001">
    <property type="protein sequence ID" value="MBD7967132.1"/>
    <property type="molecule type" value="Genomic_DNA"/>
</dbReference>
<reference evidence="2 3" key="1">
    <citation type="submission" date="2020-08" db="EMBL/GenBank/DDBJ databases">
        <title>A Genomic Blueprint of the Chicken Gut Microbiome.</title>
        <authorList>
            <person name="Gilroy R."/>
            <person name="Ravi A."/>
            <person name="Getino M."/>
            <person name="Pursley I."/>
            <person name="Horton D.L."/>
            <person name="Alikhan N.-F."/>
            <person name="Baker D."/>
            <person name="Gharbi K."/>
            <person name="Hall N."/>
            <person name="Watson M."/>
            <person name="Adriaenssens E.M."/>
            <person name="Foster-Nyarko E."/>
            <person name="Jarju S."/>
            <person name="Secka A."/>
            <person name="Antonio M."/>
            <person name="Oren A."/>
            <person name="Chaudhuri R."/>
            <person name="La Ragione R.M."/>
            <person name="Hildebrand F."/>
            <person name="Pallen M.J."/>
        </authorList>
    </citation>
    <scope>NUCLEOTIDE SEQUENCE [LARGE SCALE GENOMIC DNA]</scope>
    <source>
        <strain evidence="2 3">Sa2BVA9</strain>
    </source>
</reference>
<sequence length="186" mass="21831">MGQILLKLDDVILRTIEEQDIDDLYQFIYGETNPEWKKWDAPYYPLERESREDFRETINKATSKEVPSWVIMEVNGQMIGTLSYYIEDPQSMWIETGIVMYQTADWNKGCGTKAMKCWITYLFQALPIVRIGLTTWSGNVRMMSVGTKLGMQVEGRMRKCRIVDGIYYDSIRMGMLREEWEAHHSS</sequence>
<dbReference type="Proteomes" id="UP000608071">
    <property type="component" value="Unassembled WGS sequence"/>
</dbReference>
<dbReference type="PANTHER" id="PTHR43415">
    <property type="entry name" value="SPERMIDINE N(1)-ACETYLTRANSFERASE"/>
    <property type="match status" value="1"/>
</dbReference>
<dbReference type="Pfam" id="PF13302">
    <property type="entry name" value="Acetyltransf_3"/>
    <property type="match status" value="1"/>
</dbReference>
<accession>A0ABR8SUF8</accession>
<dbReference type="SUPFAM" id="SSF55729">
    <property type="entry name" value="Acyl-CoA N-acyltransferases (Nat)"/>
    <property type="match status" value="1"/>
</dbReference>
<comment type="caution">
    <text evidence="2">The sequence shown here is derived from an EMBL/GenBank/DDBJ whole genome shotgun (WGS) entry which is preliminary data.</text>
</comment>
<feature type="domain" description="N-acetyltransferase" evidence="1">
    <location>
        <begin position="11"/>
        <end position="178"/>
    </location>
</feature>
<dbReference type="PROSITE" id="PS51186">
    <property type="entry name" value="GNAT"/>
    <property type="match status" value="1"/>
</dbReference>
<dbReference type="InterPro" id="IPR000182">
    <property type="entry name" value="GNAT_dom"/>
</dbReference>
<protein>
    <submittedName>
        <fullName evidence="2">GNAT family N-acetyltransferase</fullName>
    </submittedName>
</protein>
<organism evidence="2 3">
    <name type="scientific">Paenibacillus gallinarum</name>
    <dbReference type="NCBI Taxonomy" id="2762232"/>
    <lineage>
        <taxon>Bacteria</taxon>
        <taxon>Bacillati</taxon>
        <taxon>Bacillota</taxon>
        <taxon>Bacilli</taxon>
        <taxon>Bacillales</taxon>
        <taxon>Paenibacillaceae</taxon>
        <taxon>Paenibacillus</taxon>
    </lineage>
</organism>
<dbReference type="PANTHER" id="PTHR43415:SF4">
    <property type="entry name" value="N-ACETYLTRANSFERASE DOMAIN-CONTAINING PROTEIN"/>
    <property type="match status" value="1"/>
</dbReference>
<proteinExistence type="predicted"/>
<dbReference type="Gene3D" id="3.40.630.30">
    <property type="match status" value="1"/>
</dbReference>
<gene>
    <name evidence="2" type="ORF">H9647_03570</name>
</gene>